<organism evidence="2 3">
    <name type="scientific">Brassica napus</name>
    <name type="common">Rape</name>
    <dbReference type="NCBI Taxonomy" id="3708"/>
    <lineage>
        <taxon>Eukaryota</taxon>
        <taxon>Viridiplantae</taxon>
        <taxon>Streptophyta</taxon>
        <taxon>Embryophyta</taxon>
        <taxon>Tracheophyta</taxon>
        <taxon>Spermatophyta</taxon>
        <taxon>Magnoliopsida</taxon>
        <taxon>eudicotyledons</taxon>
        <taxon>Gunneridae</taxon>
        <taxon>Pentapetalae</taxon>
        <taxon>rosids</taxon>
        <taxon>malvids</taxon>
        <taxon>Brassicales</taxon>
        <taxon>Brassicaceae</taxon>
        <taxon>Brassiceae</taxon>
        <taxon>Brassica</taxon>
    </lineage>
</organism>
<feature type="region of interest" description="Disordered" evidence="1">
    <location>
        <begin position="32"/>
        <end position="117"/>
    </location>
</feature>
<protein>
    <submittedName>
        <fullName evidence="2">Uncharacterized protein</fullName>
    </submittedName>
</protein>
<evidence type="ECO:0000313" key="2">
    <source>
        <dbReference type="EMBL" id="KAH0869400.1"/>
    </source>
</evidence>
<dbReference type="PANTHER" id="PTHR37715:SF3">
    <property type="entry name" value="(RAPE) HYPOTHETICAL PROTEIN"/>
    <property type="match status" value="1"/>
</dbReference>
<keyword evidence="3" id="KW-1185">Reference proteome</keyword>
<gene>
    <name evidence="2" type="ORF">HID58_076422</name>
</gene>
<dbReference type="Proteomes" id="UP000824890">
    <property type="component" value="Unassembled WGS sequence"/>
</dbReference>
<feature type="compositionally biased region" description="Basic and acidic residues" evidence="1">
    <location>
        <begin position="32"/>
        <end position="48"/>
    </location>
</feature>
<reference evidence="2 3" key="1">
    <citation type="submission" date="2021-05" db="EMBL/GenBank/DDBJ databases">
        <title>Genome Assembly of Synthetic Allotetraploid Brassica napus Reveals Homoeologous Exchanges between Subgenomes.</title>
        <authorList>
            <person name="Davis J.T."/>
        </authorList>
    </citation>
    <scope>NUCLEOTIDE SEQUENCE [LARGE SCALE GENOMIC DNA]</scope>
    <source>
        <strain evidence="3">cv. Da-Ae</strain>
        <tissue evidence="2">Seedling</tissue>
    </source>
</reference>
<sequence>MDSKKFMQMVEEKKRQILEKKEAPLKWEQKLEAAAKAAGTKEKNSEVRRKSRRTHSKHRRHAHSDSDDSNRRKDKKSRRHKRRLSSRSVDSSDEYESGSEDELRKTIKHHRSQALLRDVNNARTQGSEYKYLRKKASLVGHQATPMSLQF</sequence>
<feature type="compositionally biased region" description="Acidic residues" evidence="1">
    <location>
        <begin position="91"/>
        <end position="100"/>
    </location>
</feature>
<feature type="compositionally biased region" description="Basic residues" evidence="1">
    <location>
        <begin position="72"/>
        <end position="85"/>
    </location>
</feature>
<name>A0ABQ7YQP6_BRANA</name>
<proteinExistence type="predicted"/>
<feature type="compositionally biased region" description="Basic residues" evidence="1">
    <location>
        <begin position="49"/>
        <end position="62"/>
    </location>
</feature>
<dbReference type="EMBL" id="JAGKQM010000017">
    <property type="protein sequence ID" value="KAH0869400.1"/>
    <property type="molecule type" value="Genomic_DNA"/>
</dbReference>
<dbReference type="PANTHER" id="PTHR37715">
    <property type="entry name" value="OS01G0120700 PROTEIN"/>
    <property type="match status" value="1"/>
</dbReference>
<evidence type="ECO:0000313" key="3">
    <source>
        <dbReference type="Proteomes" id="UP000824890"/>
    </source>
</evidence>
<comment type="caution">
    <text evidence="2">The sequence shown here is derived from an EMBL/GenBank/DDBJ whole genome shotgun (WGS) entry which is preliminary data.</text>
</comment>
<evidence type="ECO:0000256" key="1">
    <source>
        <dbReference type="SAM" id="MobiDB-lite"/>
    </source>
</evidence>
<accession>A0ABQ7YQP6</accession>